<dbReference type="InterPro" id="IPR004358">
    <property type="entry name" value="Sig_transdc_His_kin-like_C"/>
</dbReference>
<dbReference type="InterPro" id="IPR036890">
    <property type="entry name" value="HATPase_C_sf"/>
</dbReference>
<keyword evidence="3" id="KW-0597">Phosphoprotein</keyword>
<evidence type="ECO:0000313" key="12">
    <source>
        <dbReference type="Proteomes" id="UP000321306"/>
    </source>
</evidence>
<dbReference type="InterPro" id="IPR013656">
    <property type="entry name" value="PAS_4"/>
</dbReference>
<evidence type="ECO:0000256" key="3">
    <source>
        <dbReference type="ARBA" id="ARBA00022553"/>
    </source>
</evidence>
<evidence type="ECO:0000256" key="2">
    <source>
        <dbReference type="ARBA" id="ARBA00012438"/>
    </source>
</evidence>
<dbReference type="Pfam" id="PF00512">
    <property type="entry name" value="HisKA"/>
    <property type="match status" value="1"/>
</dbReference>
<sequence length="604" mass="66753">MSRRITRTDVLSLLLGLLVWAGVVVLWGQQRHAELQEGFDTEARILHRVLSQRAEQHDAILDSLTISVELGLSEGQLGTFVQALTGRYPQISGVQLCTLDCQWLFQKNTTEHSYLLSRTTSTDGRVQLWIDPNQLLRPGEGMSRATFTLQTPERKLLLEVPSKDPVSDLTELQVEKVLGSASQPFVLTVHQAVLFRDFSVGQMVGTGLLILLLAYVAGRGLQTVLTARRLAFEAEQALQSEKERAQVVLSAVDDALITFDRNHTIVYANPAAQTLLNGAGPLIGSVLLEQIKFEEGPSLATLLEHFWQHPAFMELPDGLILQGRHIEGSLSPLPDQSGAVLVLRDLGPFRQRMLHALEESERKLKEHEALLSHVMRINTTGEVASGMAHELNQPLTAILSHSQGALRVLQEGEMDLARTALERTVTQAKRAGEIIQRLRAQLTRQPLVAVRVNLQQLMARLVQLLEADLQSRHIQLNIDLSQAPPVEADPIQLEQVLHNLIRNSMEALQDTPASDRKITLQARTEGSQLLLSVRDHGPGLSDSALEHLFLPFHSTKKDGMGIGLSLSRTLMQSMNGELSGGNHPDGGALFTLTLPVFQEELHVH</sequence>
<dbReference type="PANTHER" id="PTHR43065:SF46">
    <property type="entry name" value="C4-DICARBOXYLATE TRANSPORT SENSOR PROTEIN DCTB"/>
    <property type="match status" value="1"/>
</dbReference>
<dbReference type="SUPFAM" id="SSF55785">
    <property type="entry name" value="PYP-like sensor domain (PAS domain)"/>
    <property type="match status" value="1"/>
</dbReference>
<proteinExistence type="predicted"/>
<gene>
    <name evidence="11" type="ORF">DC3_26510</name>
</gene>
<keyword evidence="12" id="KW-1185">Reference proteome</keyword>
<dbReference type="InterPro" id="IPR035965">
    <property type="entry name" value="PAS-like_dom_sf"/>
</dbReference>
<reference evidence="11 12" key="1">
    <citation type="submission" date="2019-07" db="EMBL/GenBank/DDBJ databases">
        <title>Whole genome shotgun sequence of Deinococcus cellulosilyticus NBRC 106333.</title>
        <authorList>
            <person name="Hosoyama A."/>
            <person name="Uohara A."/>
            <person name="Ohji S."/>
            <person name="Ichikawa N."/>
        </authorList>
    </citation>
    <scope>NUCLEOTIDE SEQUENCE [LARGE SCALE GENOMIC DNA]</scope>
    <source>
        <strain evidence="11 12">NBRC 106333</strain>
    </source>
</reference>
<dbReference type="GO" id="GO:0000155">
    <property type="term" value="F:phosphorelay sensor kinase activity"/>
    <property type="evidence" value="ECO:0007669"/>
    <property type="project" value="InterPro"/>
</dbReference>
<dbReference type="PROSITE" id="PS50109">
    <property type="entry name" value="HIS_KIN"/>
    <property type="match status" value="1"/>
</dbReference>
<evidence type="ECO:0000256" key="4">
    <source>
        <dbReference type="ARBA" id="ARBA00022679"/>
    </source>
</evidence>
<dbReference type="Pfam" id="PF02518">
    <property type="entry name" value="HATPase_c"/>
    <property type="match status" value="1"/>
</dbReference>
<dbReference type="AlphaFoldDB" id="A0A511N3L3"/>
<dbReference type="SUPFAM" id="SSF55874">
    <property type="entry name" value="ATPase domain of HSP90 chaperone/DNA topoisomerase II/histidine kinase"/>
    <property type="match status" value="1"/>
</dbReference>
<dbReference type="Gene3D" id="1.10.287.130">
    <property type="match status" value="1"/>
</dbReference>
<dbReference type="OrthoDB" id="9815750at2"/>
<keyword evidence="7" id="KW-0067">ATP-binding</keyword>
<dbReference type="Gene3D" id="3.30.450.20">
    <property type="entry name" value="PAS domain"/>
    <property type="match status" value="1"/>
</dbReference>
<dbReference type="SUPFAM" id="SSF47384">
    <property type="entry name" value="Homodimeric domain of signal transducing histidine kinase"/>
    <property type="match status" value="1"/>
</dbReference>
<comment type="catalytic activity">
    <reaction evidence="1">
        <text>ATP + protein L-histidine = ADP + protein N-phospho-L-histidine.</text>
        <dbReference type="EC" id="2.7.13.3"/>
    </reaction>
</comment>
<feature type="domain" description="Histidine kinase" evidence="10">
    <location>
        <begin position="386"/>
        <end position="598"/>
    </location>
</feature>
<evidence type="ECO:0000256" key="8">
    <source>
        <dbReference type="ARBA" id="ARBA00023012"/>
    </source>
</evidence>
<feature type="coiled-coil region" evidence="9">
    <location>
        <begin position="350"/>
        <end position="377"/>
    </location>
</feature>
<organism evidence="11 12">
    <name type="scientific">Deinococcus cellulosilyticus (strain DSM 18568 / NBRC 106333 / KACC 11606 / 5516J-15)</name>
    <dbReference type="NCBI Taxonomy" id="1223518"/>
    <lineage>
        <taxon>Bacteria</taxon>
        <taxon>Thermotogati</taxon>
        <taxon>Deinococcota</taxon>
        <taxon>Deinococci</taxon>
        <taxon>Deinococcales</taxon>
        <taxon>Deinococcaceae</taxon>
        <taxon>Deinococcus</taxon>
    </lineage>
</organism>
<evidence type="ECO:0000256" key="5">
    <source>
        <dbReference type="ARBA" id="ARBA00022741"/>
    </source>
</evidence>
<dbReference type="SMART" id="SM00388">
    <property type="entry name" value="HisKA"/>
    <property type="match status" value="1"/>
</dbReference>
<dbReference type="InterPro" id="IPR003594">
    <property type="entry name" value="HATPase_dom"/>
</dbReference>
<keyword evidence="8" id="KW-0902">Two-component regulatory system</keyword>
<keyword evidence="4" id="KW-0808">Transferase</keyword>
<evidence type="ECO:0000256" key="7">
    <source>
        <dbReference type="ARBA" id="ARBA00022840"/>
    </source>
</evidence>
<dbReference type="InterPro" id="IPR003661">
    <property type="entry name" value="HisK_dim/P_dom"/>
</dbReference>
<comment type="caution">
    <text evidence="11">The sequence shown here is derived from an EMBL/GenBank/DDBJ whole genome shotgun (WGS) entry which is preliminary data.</text>
</comment>
<dbReference type="Gene3D" id="3.30.565.10">
    <property type="entry name" value="Histidine kinase-like ATPase, C-terminal domain"/>
    <property type="match status" value="1"/>
</dbReference>
<keyword evidence="6" id="KW-0418">Kinase</keyword>
<dbReference type="InterPro" id="IPR036097">
    <property type="entry name" value="HisK_dim/P_sf"/>
</dbReference>
<keyword evidence="5" id="KW-0547">Nucleotide-binding</keyword>
<dbReference type="PANTHER" id="PTHR43065">
    <property type="entry name" value="SENSOR HISTIDINE KINASE"/>
    <property type="match status" value="1"/>
</dbReference>
<dbReference type="RefSeq" id="WP_146884937.1">
    <property type="nucleotide sequence ID" value="NZ_BJXB01000011.1"/>
</dbReference>
<dbReference type="EC" id="2.7.13.3" evidence="2"/>
<dbReference type="Pfam" id="PF08448">
    <property type="entry name" value="PAS_4"/>
    <property type="match status" value="1"/>
</dbReference>
<protein>
    <recommendedName>
        <fullName evidence="2">histidine kinase</fullName>
        <ecNumber evidence="2">2.7.13.3</ecNumber>
    </recommendedName>
</protein>
<evidence type="ECO:0000256" key="1">
    <source>
        <dbReference type="ARBA" id="ARBA00000085"/>
    </source>
</evidence>
<evidence type="ECO:0000313" key="11">
    <source>
        <dbReference type="EMBL" id="GEM47016.1"/>
    </source>
</evidence>
<dbReference type="InterPro" id="IPR005467">
    <property type="entry name" value="His_kinase_dom"/>
</dbReference>
<evidence type="ECO:0000256" key="6">
    <source>
        <dbReference type="ARBA" id="ARBA00022777"/>
    </source>
</evidence>
<evidence type="ECO:0000259" key="10">
    <source>
        <dbReference type="PROSITE" id="PS50109"/>
    </source>
</evidence>
<name>A0A511N3L3_DEIC1</name>
<dbReference type="SMART" id="SM00387">
    <property type="entry name" value="HATPase_c"/>
    <property type="match status" value="1"/>
</dbReference>
<dbReference type="EMBL" id="BJXB01000011">
    <property type="protein sequence ID" value="GEM47016.1"/>
    <property type="molecule type" value="Genomic_DNA"/>
</dbReference>
<keyword evidence="9" id="KW-0175">Coiled coil</keyword>
<evidence type="ECO:0000256" key="9">
    <source>
        <dbReference type="SAM" id="Coils"/>
    </source>
</evidence>
<dbReference type="CDD" id="cd00082">
    <property type="entry name" value="HisKA"/>
    <property type="match status" value="1"/>
</dbReference>
<accession>A0A511N3L3</accession>
<dbReference type="Proteomes" id="UP000321306">
    <property type="component" value="Unassembled WGS sequence"/>
</dbReference>
<dbReference type="PRINTS" id="PR00344">
    <property type="entry name" value="BCTRLSENSOR"/>
</dbReference>
<dbReference type="GO" id="GO:0005524">
    <property type="term" value="F:ATP binding"/>
    <property type="evidence" value="ECO:0007669"/>
    <property type="project" value="UniProtKB-KW"/>
</dbReference>